<accession>A0ABV6JCG4</accession>
<dbReference type="InterPro" id="IPR036890">
    <property type="entry name" value="HATPase_C_sf"/>
</dbReference>
<evidence type="ECO:0000313" key="15">
    <source>
        <dbReference type="EMBL" id="MFC0393601.1"/>
    </source>
</evidence>
<keyword evidence="9" id="KW-0067">ATP-binding</keyword>
<dbReference type="Gene3D" id="6.10.340.10">
    <property type="match status" value="1"/>
</dbReference>
<dbReference type="Pfam" id="PF00672">
    <property type="entry name" value="HAMP"/>
    <property type="match status" value="1"/>
</dbReference>
<evidence type="ECO:0000256" key="7">
    <source>
        <dbReference type="ARBA" id="ARBA00022741"/>
    </source>
</evidence>
<keyword evidence="12" id="KW-0812">Transmembrane</keyword>
<protein>
    <recommendedName>
        <fullName evidence="3">histidine kinase</fullName>
        <ecNumber evidence="3">2.7.13.3</ecNumber>
    </recommendedName>
</protein>
<dbReference type="InterPro" id="IPR004358">
    <property type="entry name" value="Sig_transdc_His_kin-like_C"/>
</dbReference>
<dbReference type="InterPro" id="IPR036097">
    <property type="entry name" value="HisK_dim/P_sf"/>
</dbReference>
<dbReference type="CDD" id="cd06225">
    <property type="entry name" value="HAMP"/>
    <property type="match status" value="1"/>
</dbReference>
<keyword evidence="10" id="KW-0902">Two-component regulatory system</keyword>
<evidence type="ECO:0000256" key="11">
    <source>
        <dbReference type="ARBA" id="ARBA00023136"/>
    </source>
</evidence>
<proteinExistence type="predicted"/>
<evidence type="ECO:0000313" key="16">
    <source>
        <dbReference type="Proteomes" id="UP001589818"/>
    </source>
</evidence>
<dbReference type="PANTHER" id="PTHR45453:SF1">
    <property type="entry name" value="PHOSPHATE REGULON SENSOR PROTEIN PHOR"/>
    <property type="match status" value="1"/>
</dbReference>
<evidence type="ECO:0000259" key="14">
    <source>
        <dbReference type="PROSITE" id="PS50885"/>
    </source>
</evidence>
<evidence type="ECO:0000256" key="10">
    <source>
        <dbReference type="ARBA" id="ARBA00023012"/>
    </source>
</evidence>
<evidence type="ECO:0000256" key="1">
    <source>
        <dbReference type="ARBA" id="ARBA00000085"/>
    </source>
</evidence>
<dbReference type="PROSITE" id="PS50885">
    <property type="entry name" value="HAMP"/>
    <property type="match status" value="1"/>
</dbReference>
<keyword evidence="12" id="KW-1133">Transmembrane helix</keyword>
<dbReference type="SUPFAM" id="SSF47384">
    <property type="entry name" value="Homodimeric domain of signal transducing histidine kinase"/>
    <property type="match status" value="1"/>
</dbReference>
<sequence length="452" mass="50232">MTVRRKLFVSIASFIVAMSVIFVLVTQFVVKAALEHIRIVDRSEQMTELSEIFLDYFKQSGGSWDRAQDDPIVLNGYKNLPTASILLKSATGEVLYSQGEASFEMITRLGIHSDIRLNGETIAVLYYHDPEVANLSKIQIGISSSVSTLLMIGSLIFLLVSLLIANWLSKRLTRPLGQLLPAIERLGRGELGVQAPVSSKDEYGTVARALNNMSQQLQLAEEVRRNLVADVSHELRTPLTILRGKLDLIQEFGHSIKPEALLPLQDELIRLTRLVDDLHQLSLAEAKKLSIDRKLTNIEALLQRMIERVEDDAESKRVAIVLHRTSNVPEILIDPYRMTQVFLNLLVNAIRHTPSGGLITVNIEADKRPVDESGSLRISITDTGTGINPEHLPYIFNRFYRADEARTRHSGGMGLGLAIAKEFVLAHNGTMDVSSTLGEGTTFIVTLPIVTR</sequence>
<keyword evidence="7" id="KW-0547">Nucleotide-binding</keyword>
<keyword evidence="5" id="KW-0597">Phosphoprotein</keyword>
<evidence type="ECO:0000256" key="3">
    <source>
        <dbReference type="ARBA" id="ARBA00012438"/>
    </source>
</evidence>
<organism evidence="15 16">
    <name type="scientific">Paenibacillus mendelii</name>
    <dbReference type="NCBI Taxonomy" id="206163"/>
    <lineage>
        <taxon>Bacteria</taxon>
        <taxon>Bacillati</taxon>
        <taxon>Bacillota</taxon>
        <taxon>Bacilli</taxon>
        <taxon>Bacillales</taxon>
        <taxon>Paenibacillaceae</taxon>
        <taxon>Paenibacillus</taxon>
    </lineage>
</organism>
<keyword evidence="11 12" id="KW-0472">Membrane</keyword>
<evidence type="ECO:0000256" key="6">
    <source>
        <dbReference type="ARBA" id="ARBA00022679"/>
    </source>
</evidence>
<evidence type="ECO:0000256" key="2">
    <source>
        <dbReference type="ARBA" id="ARBA00004651"/>
    </source>
</evidence>
<evidence type="ECO:0000256" key="5">
    <source>
        <dbReference type="ARBA" id="ARBA00022553"/>
    </source>
</evidence>
<feature type="domain" description="HAMP" evidence="14">
    <location>
        <begin position="170"/>
        <end position="222"/>
    </location>
</feature>
<dbReference type="InterPro" id="IPR003660">
    <property type="entry name" value="HAMP_dom"/>
</dbReference>
<dbReference type="SUPFAM" id="SSF55874">
    <property type="entry name" value="ATPase domain of HSP90 chaperone/DNA topoisomerase II/histidine kinase"/>
    <property type="match status" value="1"/>
</dbReference>
<dbReference type="EC" id="2.7.13.3" evidence="3"/>
<comment type="caution">
    <text evidence="15">The sequence shown here is derived from an EMBL/GenBank/DDBJ whole genome shotgun (WGS) entry which is preliminary data.</text>
</comment>
<evidence type="ECO:0000256" key="8">
    <source>
        <dbReference type="ARBA" id="ARBA00022777"/>
    </source>
</evidence>
<keyword evidence="8 15" id="KW-0418">Kinase</keyword>
<dbReference type="SUPFAM" id="SSF158472">
    <property type="entry name" value="HAMP domain-like"/>
    <property type="match status" value="1"/>
</dbReference>
<feature type="transmembrane region" description="Helical" evidence="12">
    <location>
        <begin position="146"/>
        <end position="168"/>
    </location>
</feature>
<dbReference type="InterPro" id="IPR003661">
    <property type="entry name" value="HisK_dim/P_dom"/>
</dbReference>
<reference evidence="15 16" key="1">
    <citation type="submission" date="2024-09" db="EMBL/GenBank/DDBJ databases">
        <authorList>
            <person name="Sun Q."/>
            <person name="Mori K."/>
        </authorList>
    </citation>
    <scope>NUCLEOTIDE SEQUENCE [LARGE SCALE GENOMIC DNA]</scope>
    <source>
        <strain evidence="15 16">CCM 4839</strain>
    </source>
</reference>
<dbReference type="PANTHER" id="PTHR45453">
    <property type="entry name" value="PHOSPHATE REGULON SENSOR PROTEIN PHOR"/>
    <property type="match status" value="1"/>
</dbReference>
<dbReference type="InterPro" id="IPR005467">
    <property type="entry name" value="His_kinase_dom"/>
</dbReference>
<keyword evidence="4" id="KW-1003">Cell membrane</keyword>
<dbReference type="EMBL" id="JBHLVF010000034">
    <property type="protein sequence ID" value="MFC0393601.1"/>
    <property type="molecule type" value="Genomic_DNA"/>
</dbReference>
<evidence type="ECO:0000256" key="12">
    <source>
        <dbReference type="SAM" id="Phobius"/>
    </source>
</evidence>
<dbReference type="CDD" id="cd00075">
    <property type="entry name" value="HATPase"/>
    <property type="match status" value="1"/>
</dbReference>
<evidence type="ECO:0000256" key="9">
    <source>
        <dbReference type="ARBA" id="ARBA00022840"/>
    </source>
</evidence>
<keyword evidence="6" id="KW-0808">Transferase</keyword>
<dbReference type="Gene3D" id="1.10.287.130">
    <property type="match status" value="1"/>
</dbReference>
<feature type="transmembrane region" description="Helical" evidence="12">
    <location>
        <begin position="7"/>
        <end position="30"/>
    </location>
</feature>
<dbReference type="SMART" id="SM00388">
    <property type="entry name" value="HisKA"/>
    <property type="match status" value="1"/>
</dbReference>
<dbReference type="SMART" id="SM00304">
    <property type="entry name" value="HAMP"/>
    <property type="match status" value="1"/>
</dbReference>
<evidence type="ECO:0000256" key="4">
    <source>
        <dbReference type="ARBA" id="ARBA00022475"/>
    </source>
</evidence>
<dbReference type="RefSeq" id="WP_204821643.1">
    <property type="nucleotide sequence ID" value="NZ_JANHOF010000008.1"/>
</dbReference>
<dbReference type="PRINTS" id="PR00344">
    <property type="entry name" value="BCTRLSENSOR"/>
</dbReference>
<feature type="domain" description="Histidine kinase" evidence="13">
    <location>
        <begin position="230"/>
        <end position="451"/>
    </location>
</feature>
<dbReference type="GO" id="GO:0016301">
    <property type="term" value="F:kinase activity"/>
    <property type="evidence" value="ECO:0007669"/>
    <property type="project" value="UniProtKB-KW"/>
</dbReference>
<evidence type="ECO:0000259" key="13">
    <source>
        <dbReference type="PROSITE" id="PS50109"/>
    </source>
</evidence>
<dbReference type="Gene3D" id="3.30.565.10">
    <property type="entry name" value="Histidine kinase-like ATPase, C-terminal domain"/>
    <property type="match status" value="1"/>
</dbReference>
<keyword evidence="16" id="KW-1185">Reference proteome</keyword>
<gene>
    <name evidence="15" type="ORF">ACFFJ8_19785</name>
</gene>
<name>A0ABV6JCG4_9BACL</name>
<comment type="subcellular location">
    <subcellularLocation>
        <location evidence="2">Cell membrane</location>
        <topology evidence="2">Multi-pass membrane protein</topology>
    </subcellularLocation>
</comment>
<dbReference type="PROSITE" id="PS50109">
    <property type="entry name" value="HIS_KIN"/>
    <property type="match status" value="1"/>
</dbReference>
<dbReference type="CDD" id="cd00082">
    <property type="entry name" value="HisKA"/>
    <property type="match status" value="1"/>
</dbReference>
<dbReference type="Pfam" id="PF00512">
    <property type="entry name" value="HisKA"/>
    <property type="match status" value="1"/>
</dbReference>
<comment type="catalytic activity">
    <reaction evidence="1">
        <text>ATP + protein L-histidine = ADP + protein N-phospho-L-histidine.</text>
        <dbReference type="EC" id="2.7.13.3"/>
    </reaction>
</comment>
<dbReference type="Pfam" id="PF02518">
    <property type="entry name" value="HATPase_c"/>
    <property type="match status" value="1"/>
</dbReference>
<dbReference type="SMART" id="SM00387">
    <property type="entry name" value="HATPase_c"/>
    <property type="match status" value="1"/>
</dbReference>
<dbReference type="InterPro" id="IPR050351">
    <property type="entry name" value="BphY/WalK/GraS-like"/>
</dbReference>
<dbReference type="InterPro" id="IPR003594">
    <property type="entry name" value="HATPase_dom"/>
</dbReference>
<dbReference type="Proteomes" id="UP001589818">
    <property type="component" value="Unassembled WGS sequence"/>
</dbReference>